<organism evidence="1 2">
    <name type="scientific">Laodelphax striatellus</name>
    <name type="common">Small brown planthopper</name>
    <name type="synonym">Delphax striatella</name>
    <dbReference type="NCBI Taxonomy" id="195883"/>
    <lineage>
        <taxon>Eukaryota</taxon>
        <taxon>Metazoa</taxon>
        <taxon>Ecdysozoa</taxon>
        <taxon>Arthropoda</taxon>
        <taxon>Hexapoda</taxon>
        <taxon>Insecta</taxon>
        <taxon>Pterygota</taxon>
        <taxon>Neoptera</taxon>
        <taxon>Paraneoptera</taxon>
        <taxon>Hemiptera</taxon>
        <taxon>Auchenorrhyncha</taxon>
        <taxon>Fulgoroidea</taxon>
        <taxon>Delphacidae</taxon>
        <taxon>Criomorphinae</taxon>
        <taxon>Laodelphax</taxon>
    </lineage>
</organism>
<proteinExistence type="predicted"/>
<dbReference type="Proteomes" id="UP000291343">
    <property type="component" value="Unassembled WGS sequence"/>
</dbReference>
<evidence type="ECO:0000313" key="2">
    <source>
        <dbReference type="Proteomes" id="UP000291343"/>
    </source>
</evidence>
<sequence length="162" mass="19179">MEALVQKSFLWKAFPLYCTCLNRAPNIIRILQRVIRLCKLFGEPMKAARNLEKRLWRDLLARDAEWRRFINNVHGRWVLRNAPPHVTTWIPFLVLWHLPSAATDGERTTDRSEGSDFLNSSETTWKTCNKTTTRRVTLTRRLTALDWVQFWLARGGRRMTVR</sequence>
<reference evidence="1 2" key="1">
    <citation type="journal article" date="2017" name="Gigascience">
        <title>Genome sequence of the small brown planthopper, Laodelphax striatellus.</title>
        <authorList>
            <person name="Zhu J."/>
            <person name="Jiang F."/>
            <person name="Wang X."/>
            <person name="Yang P."/>
            <person name="Bao Y."/>
            <person name="Zhao W."/>
            <person name="Wang W."/>
            <person name="Lu H."/>
            <person name="Wang Q."/>
            <person name="Cui N."/>
            <person name="Li J."/>
            <person name="Chen X."/>
            <person name="Luo L."/>
            <person name="Yu J."/>
            <person name="Kang L."/>
            <person name="Cui F."/>
        </authorList>
    </citation>
    <scope>NUCLEOTIDE SEQUENCE [LARGE SCALE GENOMIC DNA]</scope>
    <source>
        <strain evidence="1">Lst14</strain>
    </source>
</reference>
<name>A0A482WGH1_LAOST</name>
<keyword evidence="2" id="KW-1185">Reference proteome</keyword>
<dbReference type="AlphaFoldDB" id="A0A482WGH1"/>
<protein>
    <submittedName>
        <fullName evidence="1">Uncharacterized protein</fullName>
    </submittedName>
</protein>
<gene>
    <name evidence="1" type="ORF">LSTR_LSTR006553</name>
</gene>
<evidence type="ECO:0000313" key="1">
    <source>
        <dbReference type="EMBL" id="RZF32558.1"/>
    </source>
</evidence>
<dbReference type="InParanoid" id="A0A482WGH1"/>
<accession>A0A482WGH1</accession>
<dbReference type="EMBL" id="QKKF02036668">
    <property type="protein sequence ID" value="RZF32558.1"/>
    <property type="molecule type" value="Genomic_DNA"/>
</dbReference>
<comment type="caution">
    <text evidence="1">The sequence shown here is derived from an EMBL/GenBank/DDBJ whole genome shotgun (WGS) entry which is preliminary data.</text>
</comment>